<organism evidence="3 4">
    <name type="scientific">Candidatus Odyssella acanthamoebae</name>
    <dbReference type="NCBI Taxonomy" id="91604"/>
    <lineage>
        <taxon>Bacteria</taxon>
        <taxon>Pseudomonadati</taxon>
        <taxon>Pseudomonadota</taxon>
        <taxon>Alphaproteobacteria</taxon>
        <taxon>Holosporales</taxon>
        <taxon>Candidatus Paracaedibacteraceae</taxon>
        <taxon>Candidatus Odyssella</taxon>
    </lineage>
</organism>
<sequence length="204" mass="23629">MITIKLIYHKQVMLPKLIKYRLLMGLLLVFKMPVAAAQSDDGDVYYGARPTSKCFMEIPLEEGEDSLKEAKTSIQEKQQQYAREADVELIRGKLPRDKEEPPENYFWKIFFQNRSAGKVSIDLTDLPPLGRQPTIQIFLNKQAQGRHIGRIAYERACRLSHYDVVYASMRRNNIPSFKAASAAGFRELKNAAFKQCVMKWVRRR</sequence>
<dbReference type="KEGG" id="paca:ID47_05050"/>
<evidence type="ECO:0000256" key="1">
    <source>
        <dbReference type="SAM" id="Coils"/>
    </source>
</evidence>
<feature type="signal peptide" evidence="2">
    <location>
        <begin position="1"/>
        <end position="37"/>
    </location>
</feature>
<dbReference type="Proteomes" id="UP000028926">
    <property type="component" value="Chromosome"/>
</dbReference>
<gene>
    <name evidence="3" type="ORF">ID47_05050</name>
</gene>
<evidence type="ECO:0000313" key="3">
    <source>
        <dbReference type="EMBL" id="AIK96246.1"/>
    </source>
</evidence>
<reference evidence="3 4" key="1">
    <citation type="submission" date="2014-07" db="EMBL/GenBank/DDBJ databases">
        <title>Comparative genomic insights into amoeba endosymbionts belonging to the families of Holosporaceae and Candidatus Midichloriaceae within Rickettsiales.</title>
        <authorList>
            <person name="Wang Z."/>
            <person name="Wu M."/>
        </authorList>
    </citation>
    <scope>NUCLEOTIDE SEQUENCE [LARGE SCALE GENOMIC DNA]</scope>
    <source>
        <strain evidence="3">PRA3</strain>
    </source>
</reference>
<feature type="chain" id="PRO_5001717055" description="N-acetyltransferase domain-containing protein" evidence="2">
    <location>
        <begin position="38"/>
        <end position="204"/>
    </location>
</feature>
<accession>A0A077AV03</accession>
<dbReference type="SUPFAM" id="SSF55729">
    <property type="entry name" value="Acyl-CoA N-acyltransferases (Nat)"/>
    <property type="match status" value="1"/>
</dbReference>
<dbReference type="Gene3D" id="3.40.630.30">
    <property type="match status" value="1"/>
</dbReference>
<keyword evidence="4" id="KW-1185">Reference proteome</keyword>
<keyword evidence="1" id="KW-0175">Coiled coil</keyword>
<dbReference type="eggNOG" id="ENOG5033092">
    <property type="taxonomic scope" value="Bacteria"/>
</dbReference>
<evidence type="ECO:0000313" key="4">
    <source>
        <dbReference type="Proteomes" id="UP000028926"/>
    </source>
</evidence>
<dbReference type="AlphaFoldDB" id="A0A077AV03"/>
<name>A0A077AV03_9PROT</name>
<dbReference type="STRING" id="91604.ID47_05050"/>
<evidence type="ECO:0008006" key="5">
    <source>
        <dbReference type="Google" id="ProtNLM"/>
    </source>
</evidence>
<keyword evidence="2" id="KW-0732">Signal</keyword>
<evidence type="ECO:0000256" key="2">
    <source>
        <dbReference type="SAM" id="SignalP"/>
    </source>
</evidence>
<dbReference type="HOGENOM" id="CLU_1341226_0_0_5"/>
<dbReference type="RefSeq" id="WP_038464462.1">
    <property type="nucleotide sequence ID" value="NZ_CP008941.1"/>
</dbReference>
<proteinExistence type="predicted"/>
<feature type="coiled-coil region" evidence="1">
    <location>
        <begin position="60"/>
        <end position="87"/>
    </location>
</feature>
<protein>
    <recommendedName>
        <fullName evidence="5">N-acetyltransferase domain-containing protein</fullName>
    </recommendedName>
</protein>
<dbReference type="InterPro" id="IPR016181">
    <property type="entry name" value="Acyl_CoA_acyltransferase"/>
</dbReference>
<dbReference type="EMBL" id="CP008941">
    <property type="protein sequence ID" value="AIK96246.1"/>
    <property type="molecule type" value="Genomic_DNA"/>
</dbReference>
<dbReference type="OrthoDB" id="9181051at2"/>